<protein>
    <submittedName>
        <fullName evidence="2">Uncharacterized protein</fullName>
    </submittedName>
</protein>
<organism evidence="2 3">
    <name type="scientific">Stigmatella aurantiaca (strain DW4/3-1)</name>
    <dbReference type="NCBI Taxonomy" id="378806"/>
    <lineage>
        <taxon>Bacteria</taxon>
        <taxon>Pseudomonadati</taxon>
        <taxon>Myxococcota</taxon>
        <taxon>Myxococcia</taxon>
        <taxon>Myxococcales</taxon>
        <taxon>Cystobacterineae</taxon>
        <taxon>Archangiaceae</taxon>
        <taxon>Stigmatella</taxon>
    </lineage>
</organism>
<dbReference type="EMBL" id="AAMD01000127">
    <property type="protein sequence ID" value="EAU64175.1"/>
    <property type="molecule type" value="Genomic_DNA"/>
</dbReference>
<dbReference type="AntiFam" id="ANF00178">
    <property type="entry name" value="Shadow ORF (opposite dhbF)"/>
</dbReference>
<feature type="region of interest" description="Disordered" evidence="1">
    <location>
        <begin position="1100"/>
        <end position="1126"/>
    </location>
</feature>
<evidence type="ECO:0000313" key="3">
    <source>
        <dbReference type="Proteomes" id="UP000032702"/>
    </source>
</evidence>
<feature type="region of interest" description="Disordered" evidence="1">
    <location>
        <begin position="233"/>
        <end position="316"/>
    </location>
</feature>
<gene>
    <name evidence="2" type="ORF">STIAU_8750</name>
</gene>
<feature type="region of interest" description="Disordered" evidence="1">
    <location>
        <begin position="428"/>
        <end position="448"/>
    </location>
</feature>
<reference evidence="2 3" key="1">
    <citation type="submission" date="2006-04" db="EMBL/GenBank/DDBJ databases">
        <authorList>
            <person name="Nierman W.C."/>
        </authorList>
    </citation>
    <scope>NUCLEOTIDE SEQUENCE [LARGE SCALE GENOMIC DNA]</scope>
    <source>
        <strain evidence="2 3">DW4/3-1</strain>
    </source>
</reference>
<feature type="non-terminal residue" evidence="2">
    <location>
        <position position="1989"/>
    </location>
</feature>
<evidence type="ECO:0000256" key="1">
    <source>
        <dbReference type="SAM" id="MobiDB-lite"/>
    </source>
</evidence>
<feature type="region of interest" description="Disordered" evidence="1">
    <location>
        <begin position="1834"/>
        <end position="1862"/>
    </location>
</feature>
<feature type="region of interest" description="Disordered" evidence="1">
    <location>
        <begin position="790"/>
        <end position="827"/>
    </location>
</feature>
<accession>Q08UN2</accession>
<feature type="compositionally biased region" description="Basic and acidic residues" evidence="1">
    <location>
        <begin position="243"/>
        <end position="259"/>
    </location>
</feature>
<proteinExistence type="predicted"/>
<feature type="compositionally biased region" description="Basic and acidic residues" evidence="1">
    <location>
        <begin position="790"/>
        <end position="800"/>
    </location>
</feature>
<dbReference type="Proteomes" id="UP000032702">
    <property type="component" value="Unassembled WGS sequence"/>
</dbReference>
<feature type="compositionally biased region" description="Basic and acidic residues" evidence="1">
    <location>
        <begin position="1834"/>
        <end position="1854"/>
    </location>
</feature>
<name>Q08UN2_STIAD</name>
<feature type="compositionally biased region" description="Basic and acidic residues" evidence="1">
    <location>
        <begin position="289"/>
        <end position="316"/>
    </location>
</feature>
<evidence type="ECO:0000313" key="2">
    <source>
        <dbReference type="EMBL" id="EAU64175.1"/>
    </source>
</evidence>
<sequence length="1989" mass="221436">MLGENLGVGLSNQRHVRARDAIGRAGPPREAAPTERVLREERLELWRGGPVPVLGAEHREGDLLPAAGLVVHRVMGPRHVEDPHHMAGLRTGGQDAGGLQALHEGLEALGLAHRTHLAQLQANLDVEEPLHDGGEVEQPLRGIPALSHRPCHLREWRQGVQERHEADLVASRLELLGDLIGNLSSHGVAPHEVGPLGLNGEDRVRVPGGHVLDRLVRRGFSIEPARLEAEHGGAFQVPCQGEEIERRGAAPRDQKERGRAARPAAWGSSAQERAGGRRERNQRGLRRGPSPEELRELRGRRVPEQGHQGERKVEPLLDRELQLEREQGVAPQLEEAVVDPHGADAENLLEQPHEFELQGIAREAAPRGDVLLGNLHRGERAQVHLAVGRQGQRLQKDELSRNHVCRELLLHEAPEIGHLGPLLTRPRHHEGHQPCVPARAPHQRDRVPHGRMAGERGFDLTELDPIAAQLDLPIGAAGEEDRSIRLTPDDVARLVHPKLGASWEGVLDEARFGQLGPVQVTARQAGPSEVELTGQTIRNGTKLAVQDQRLHAEDRQTDGLGRPVCAHLLGPTLVRERINGRLGGPVQVPDLHLADAEELLHRGRRQGLASHAHAPERGDARESRLFHQRRQQRGDQLKHGDAALPQHAGQVLRVRAQAMRCEHETRPGHQRGEQLPDRGIEAERGALEHAVLWAERQGLAHPLHVIGEARMLDQNALRLARRTRGEQAVGERSTPRLEQALRGLAEHQHLGIWEHRREVLLSDDHPGAAVLEHESQPLARVRRIERDVGSPRLEDPEQPHHHSQGALHGDGHQRARRNAPPDKLLGNGSRASLEFRVAERAVLGLDGHGPGGLLRLRRDDLVDSREAGHLLGSAGGETRALLDAQQIRLRDPRPGGCGETRDEAGQLAHHRLDAPGVEQVEIILEPPLDALPRLLQRQGQIELGSPSRHDHRLDLQARQLQPFRTRLLEGQHDLEDRARSQGTLRVEHLDELLEGNVLVLVGREHLAPHALDEFDKGRIPTEIDAERQRVHEEANQRLRLGDPAAREGRADDHIVLPAHTAQVGAECREERHVGRHALLAAERGERLHRAALQLQGFDRAAMAPDDGPGPIRRKLQNGRSPRERAPPIGELLVTDVSIEPAPLPRRVVRVLNRKLWERQRLPSHLRRVELRDLAHHDAERPAVRHDVVHHHQEHMLLLGGLEQVRADNGTALEHEGTGGLFPQALVERWRARAAEILRHQGQVPLDQTGHRLAIHEREAGAQGLVTIHHPLEAARQRALVELSSQGERNRDVVRRTVSLEFREEAQALLRERERTVSRSFQPHQRRELRRGLLGRDHRGQGRERWLLEDGGEWHLDAKGPPDTAHHLGRQERVAPQLEEVVPSANRAPLEQFLPERRQGLLRGSTGGLERRTGLVLLQTRRRQTLLVHLATGGEGELLHQDDLGGHHELRETLPGVIPDGVRVHRPSRDHIGHQELHSARGPSGMDDDHRLRDPCVGGEHRFDLTQLDPVAAQLDLVINAPEVLEVAVLAPPHQVSTPVQPLGGLERMGDELLPGEFIAVQITPGHPDAPQVKLSRNADGEQFAVAVEDIPFQVQGRPADRRSAGIPLLALAERADDGHLRRTVRVDELHAGLGPRVHDLWREGLARREQKPERGVLPIGGQRRVGSRGQHHVRDPVVDQHLGQLFTREQRVRRGQHEPPPVGQGHDDLPHRHVEGDRRELKHDATGVSGKLVPLHLDDVREPSVLENDALRLSRGPRCVDDVGRILHADAAVRIPTASGGRGIIEPERARVRCTPFGLGGVCAHEEPGTRVLEDGVEPGLRIRKVERDVGCSRLPDREQADDQLEGARDRQRDQLLGPGPEVHELVRGAVRPLVELAVRQDRSAQFERDRVRRALRLLLHQLVDGNLTGRREHPPLGQRGDGLSLFRGEEQELREPLPRVGHGILEDRQDVPRHPLDAVRVEEVRAVLDHARQLTGHRLRRGARGRTS</sequence>
<comment type="caution">
    <text evidence="2">The sequence shown here is derived from an EMBL/GenBank/DDBJ whole genome shotgun (WGS) entry which is preliminary data.</text>
</comment>